<evidence type="ECO:0000256" key="9">
    <source>
        <dbReference type="RuleBase" id="RU361171"/>
    </source>
</evidence>
<sequence length="481" mass="55450">MKQKRQSILDNDFYKDQILDIDKNNTEIVSLAYGSRFATENLPKNVIPEKSSEPKVISQLIEDQIKIEANPSQNMATFVSTWMEPECEKLMSQAWSKNFADQDCYPMIQNIHKRCIGMLGHLFHAPDDQCVIGTATTGSSEAVMLGGLALKWRWRKKREEKGLDCSKPNIVFGSNAQVALEKFARYFDVEVRMVPVDEETHFCLNPQRAIKYIDENTIGIMVIILGSTYTGHFEPVEEMCKILDDYQRKTGIDIPIHVDAASGGFIAPFAFPELKWSFELDRVHSINVSGHKFGLVYPGIGWILWKSQEFLPKDLIFRLNYLGSVEYTFTLNFSRTSTTVIGQYYNFLRLGYEGYTSIINNCLINARRLALALEDLDYFNILCDVNKKINMDNNSNSLIKGFKPCLPVIAFEIKKKYKKNKPYVTEANLSKLLKIHGWIVPCYDLPPNEQNRTILRIVVSNTNDFFIKKFFLNFFFFFFFL</sequence>
<proteinExistence type="inferred from homology"/>
<dbReference type="GO" id="GO:0030170">
    <property type="term" value="F:pyridoxal phosphate binding"/>
    <property type="evidence" value="ECO:0007669"/>
    <property type="project" value="InterPro"/>
</dbReference>
<dbReference type="AlphaFoldDB" id="A0A1Y2AZ59"/>
<organism evidence="10 11">
    <name type="scientific">Neocallimastix californiae</name>
    <dbReference type="NCBI Taxonomy" id="1754190"/>
    <lineage>
        <taxon>Eukaryota</taxon>
        <taxon>Fungi</taxon>
        <taxon>Fungi incertae sedis</taxon>
        <taxon>Chytridiomycota</taxon>
        <taxon>Chytridiomycota incertae sedis</taxon>
        <taxon>Neocallimastigomycetes</taxon>
        <taxon>Neocallimastigales</taxon>
        <taxon>Neocallimastigaceae</taxon>
        <taxon>Neocallimastix</taxon>
    </lineage>
</organism>
<name>A0A1Y2AZ59_9FUNG</name>
<reference evidence="10 11" key="1">
    <citation type="submission" date="2016-08" db="EMBL/GenBank/DDBJ databases">
        <title>A Parts List for Fungal Cellulosomes Revealed by Comparative Genomics.</title>
        <authorList>
            <consortium name="DOE Joint Genome Institute"/>
            <person name="Haitjema C.H."/>
            <person name="Gilmore S.P."/>
            <person name="Henske J.K."/>
            <person name="Solomon K.V."/>
            <person name="De Groot R."/>
            <person name="Kuo A."/>
            <person name="Mondo S.J."/>
            <person name="Salamov A.A."/>
            <person name="Labutti K."/>
            <person name="Zhao Z."/>
            <person name="Chiniquy J."/>
            <person name="Barry K."/>
            <person name="Brewer H.M."/>
            <person name="Purvine S.O."/>
            <person name="Wright A.T."/>
            <person name="Boxma B."/>
            <person name="Van Alen T."/>
            <person name="Hackstein J.H."/>
            <person name="Baker S.E."/>
            <person name="Grigoriev I.V."/>
            <person name="O'Malley M.A."/>
        </authorList>
    </citation>
    <scope>NUCLEOTIDE SEQUENCE [LARGE SCALE GENOMIC DNA]</scope>
    <source>
        <strain evidence="10 11">G1</strain>
    </source>
</reference>
<evidence type="ECO:0000256" key="7">
    <source>
        <dbReference type="PIRSR" id="PIRSR602129-50"/>
    </source>
</evidence>
<evidence type="ECO:0000256" key="3">
    <source>
        <dbReference type="ARBA" id="ARBA00012421"/>
    </source>
</evidence>
<comment type="cofactor">
    <cofactor evidence="1 7 8">
        <name>pyridoxal 5'-phosphate</name>
        <dbReference type="ChEBI" id="CHEBI:597326"/>
    </cofactor>
</comment>
<accession>A0A1Y2AZ59</accession>
<dbReference type="InterPro" id="IPR015424">
    <property type="entry name" value="PyrdxlP-dep_Trfase"/>
</dbReference>
<dbReference type="InterPro" id="IPR010107">
    <property type="entry name" value="Glutamate_decarboxylase"/>
</dbReference>
<comment type="caution">
    <text evidence="10">The sequence shown here is derived from an EMBL/GenBank/DDBJ whole genome shotgun (WGS) entry which is preliminary data.</text>
</comment>
<dbReference type="GO" id="GO:0005829">
    <property type="term" value="C:cytosol"/>
    <property type="evidence" value="ECO:0007669"/>
    <property type="project" value="TreeGrafter"/>
</dbReference>
<dbReference type="PANTHER" id="PTHR43321">
    <property type="entry name" value="GLUTAMATE DECARBOXYLASE"/>
    <property type="match status" value="1"/>
</dbReference>
<dbReference type="OrthoDB" id="5152799at2759"/>
<comment type="similarity">
    <text evidence="2 8">Belongs to the group II decarboxylase family.</text>
</comment>
<evidence type="ECO:0000313" key="11">
    <source>
        <dbReference type="Proteomes" id="UP000193920"/>
    </source>
</evidence>
<dbReference type="GO" id="GO:0006538">
    <property type="term" value="P:L-glutamate catabolic process"/>
    <property type="evidence" value="ECO:0007669"/>
    <property type="project" value="EnsemblFungi"/>
</dbReference>
<comment type="catalytic activity">
    <reaction evidence="6 9">
        <text>L-glutamate + H(+) = 4-aminobutanoate + CO2</text>
        <dbReference type="Rhea" id="RHEA:17785"/>
        <dbReference type="ChEBI" id="CHEBI:15378"/>
        <dbReference type="ChEBI" id="CHEBI:16526"/>
        <dbReference type="ChEBI" id="CHEBI:29985"/>
        <dbReference type="ChEBI" id="CHEBI:59888"/>
        <dbReference type="EC" id="4.1.1.15"/>
    </reaction>
</comment>
<dbReference type="PANTHER" id="PTHR43321:SF3">
    <property type="entry name" value="GLUTAMATE DECARBOXYLASE"/>
    <property type="match status" value="1"/>
</dbReference>
<dbReference type="EC" id="4.1.1.15" evidence="3 9"/>
<dbReference type="Gene3D" id="3.90.1150.160">
    <property type="match status" value="1"/>
</dbReference>
<dbReference type="NCBIfam" id="TIGR01788">
    <property type="entry name" value="Glu-decarb-GAD"/>
    <property type="match status" value="1"/>
</dbReference>
<dbReference type="GO" id="GO:0034599">
    <property type="term" value="P:cellular response to oxidative stress"/>
    <property type="evidence" value="ECO:0007669"/>
    <property type="project" value="EnsemblFungi"/>
</dbReference>
<keyword evidence="11" id="KW-1185">Reference proteome</keyword>
<dbReference type="Proteomes" id="UP000193920">
    <property type="component" value="Unassembled WGS sequence"/>
</dbReference>
<evidence type="ECO:0000256" key="4">
    <source>
        <dbReference type="ARBA" id="ARBA00022898"/>
    </source>
</evidence>
<dbReference type="InterPro" id="IPR002129">
    <property type="entry name" value="PyrdxlP-dep_de-COase"/>
</dbReference>
<dbReference type="Gene3D" id="4.10.280.50">
    <property type="match status" value="1"/>
</dbReference>
<dbReference type="InterPro" id="IPR015421">
    <property type="entry name" value="PyrdxlP-dep_Trfase_major"/>
</dbReference>
<gene>
    <name evidence="10" type="ORF">LY90DRAFT_628503</name>
</gene>
<dbReference type="Pfam" id="PF00282">
    <property type="entry name" value="Pyridoxal_deC"/>
    <property type="match status" value="1"/>
</dbReference>
<dbReference type="FunFam" id="3.40.640.10:FF:000017">
    <property type="entry name" value="Glutamate decarboxylase"/>
    <property type="match status" value="1"/>
</dbReference>
<dbReference type="STRING" id="1754190.A0A1Y2AZ59"/>
<dbReference type="Gene3D" id="3.40.640.10">
    <property type="entry name" value="Type I PLP-dependent aspartate aminotransferase-like (Major domain)"/>
    <property type="match status" value="1"/>
</dbReference>
<keyword evidence="4 7" id="KW-0663">Pyridoxal phosphate</keyword>
<dbReference type="GO" id="GO:0004351">
    <property type="term" value="F:glutamate decarboxylase activity"/>
    <property type="evidence" value="ECO:0007669"/>
    <property type="project" value="UniProtKB-EC"/>
</dbReference>
<evidence type="ECO:0000256" key="1">
    <source>
        <dbReference type="ARBA" id="ARBA00001933"/>
    </source>
</evidence>
<protein>
    <recommendedName>
        <fullName evidence="3 9">Glutamate decarboxylase</fullName>
        <ecNumber evidence="3 9">4.1.1.15</ecNumber>
    </recommendedName>
</protein>
<dbReference type="SUPFAM" id="SSF53383">
    <property type="entry name" value="PLP-dependent transferases"/>
    <property type="match status" value="1"/>
</dbReference>
<evidence type="ECO:0000256" key="8">
    <source>
        <dbReference type="RuleBase" id="RU000382"/>
    </source>
</evidence>
<evidence type="ECO:0000313" key="10">
    <source>
        <dbReference type="EMBL" id="ORY27852.1"/>
    </source>
</evidence>
<evidence type="ECO:0000256" key="2">
    <source>
        <dbReference type="ARBA" id="ARBA00009533"/>
    </source>
</evidence>
<keyword evidence="9" id="KW-0210">Decarboxylase</keyword>
<dbReference type="EMBL" id="MCOG01000190">
    <property type="protein sequence ID" value="ORY27852.1"/>
    <property type="molecule type" value="Genomic_DNA"/>
</dbReference>
<evidence type="ECO:0000256" key="6">
    <source>
        <dbReference type="ARBA" id="ARBA00048868"/>
    </source>
</evidence>
<evidence type="ECO:0000256" key="5">
    <source>
        <dbReference type="ARBA" id="ARBA00023239"/>
    </source>
</evidence>
<feature type="modified residue" description="N6-(pyridoxal phosphate)lysine" evidence="7">
    <location>
        <position position="292"/>
    </location>
</feature>
<keyword evidence="5 8" id="KW-0456">Lyase</keyword>